<gene>
    <name evidence="6" type="ORF">EXM65_12995</name>
</gene>
<dbReference type="InterPro" id="IPR014030">
    <property type="entry name" value="Ketoacyl_synth_N"/>
</dbReference>
<dbReference type="GO" id="GO:0006633">
    <property type="term" value="P:fatty acid biosynthetic process"/>
    <property type="evidence" value="ECO:0007669"/>
    <property type="project" value="TreeGrafter"/>
</dbReference>
<evidence type="ECO:0000256" key="3">
    <source>
        <dbReference type="ARBA" id="ARBA00023315"/>
    </source>
</evidence>
<keyword evidence="2 4" id="KW-0808">Transferase</keyword>
<dbReference type="InterPro" id="IPR014031">
    <property type="entry name" value="Ketoacyl_synth_C"/>
</dbReference>
<dbReference type="EMBL" id="SGKU01000039">
    <property type="protein sequence ID" value="NFA43467.1"/>
    <property type="molecule type" value="Genomic_DNA"/>
</dbReference>
<dbReference type="SUPFAM" id="SSF53901">
    <property type="entry name" value="Thiolase-like"/>
    <property type="match status" value="2"/>
</dbReference>
<protein>
    <recommendedName>
        <fullName evidence="5">Ketosynthase family 3 (KS3) domain-containing protein</fullName>
    </recommendedName>
</protein>
<evidence type="ECO:0000256" key="2">
    <source>
        <dbReference type="ARBA" id="ARBA00022679"/>
    </source>
</evidence>
<dbReference type="InterPro" id="IPR016039">
    <property type="entry name" value="Thiolase-like"/>
</dbReference>
<comment type="similarity">
    <text evidence="1 4">Belongs to the thiolase-like superfamily. Beta-ketoacyl-ACP synthases family.</text>
</comment>
<dbReference type="Pfam" id="PF02801">
    <property type="entry name" value="Ketoacyl-synt_C"/>
    <property type="match status" value="1"/>
</dbReference>
<proteinExistence type="inferred from homology"/>
<dbReference type="AlphaFoldDB" id="A0A6M0SRC7"/>
<name>A0A6M0SRC7_CLOBO</name>
<dbReference type="PROSITE" id="PS52004">
    <property type="entry name" value="KS3_2"/>
    <property type="match status" value="1"/>
</dbReference>
<dbReference type="Gene3D" id="3.40.47.10">
    <property type="match status" value="2"/>
</dbReference>
<dbReference type="PANTHER" id="PTHR11712">
    <property type="entry name" value="POLYKETIDE SYNTHASE-RELATED"/>
    <property type="match status" value="1"/>
</dbReference>
<feature type="domain" description="Ketosynthase family 3 (KS3)" evidence="5">
    <location>
        <begin position="2"/>
        <end position="401"/>
    </location>
</feature>
<evidence type="ECO:0000313" key="7">
    <source>
        <dbReference type="Proteomes" id="UP000472355"/>
    </source>
</evidence>
<evidence type="ECO:0000256" key="4">
    <source>
        <dbReference type="RuleBase" id="RU003694"/>
    </source>
</evidence>
<sequence>MERRVVITGIGIVAPKSLGVNEFWCNLEQNKILYDEIPGNHIRNLGIKFGGQINFQLPNEKFKSRFINKCDNFSIFALHAIQEAIEDSKLDLSSLDRERIGIYVGNSAGGWKSAEEGLYNLHKSGVKAISPYLASNWFPAAPQGHASINFGIKGHSKTVTADMASSSIAIRNAYNLIKNKRADFMLAGGTENILVPWGIMFYKNNGVINCTSTRKDLAYQPFSDERQGIVLADGSAFLVLEELSHAKARGAHIYSEIVGVGLTNDGQESTAAEQYSRCILMSTQNKIPDVVFLNGMATKNEDDIEIEGINKSFKDNINKIKFTCPKAFYGHSYGAAAAMDVVLACCSMENNKILKSGLVSKPAKNVNFDLMYSNHSNHNINSCLIISRGLGGINSSIFLSKENI</sequence>
<reference evidence="6 7" key="1">
    <citation type="submission" date="2019-02" db="EMBL/GenBank/DDBJ databases">
        <title>Genome sequencing of Clostridium botulinum clinical isolates.</title>
        <authorList>
            <person name="Brunt J."/>
            <person name="Van Vliet A.H.M."/>
            <person name="Stringer S.C."/>
            <person name="Grant K.A."/>
            <person name="Carter A.C."/>
            <person name="Peck M.W."/>
        </authorList>
    </citation>
    <scope>NUCLEOTIDE SEQUENCE [LARGE SCALE GENOMIC DNA]</scope>
    <source>
        <strain evidence="6 7">H113700579</strain>
    </source>
</reference>
<dbReference type="InterPro" id="IPR020841">
    <property type="entry name" value="PKS_Beta-ketoAc_synthase_dom"/>
</dbReference>
<organism evidence="6 7">
    <name type="scientific">Clostridium botulinum</name>
    <dbReference type="NCBI Taxonomy" id="1491"/>
    <lineage>
        <taxon>Bacteria</taxon>
        <taxon>Bacillati</taxon>
        <taxon>Bacillota</taxon>
        <taxon>Clostridia</taxon>
        <taxon>Eubacteriales</taxon>
        <taxon>Clostridiaceae</taxon>
        <taxon>Clostridium</taxon>
    </lineage>
</organism>
<evidence type="ECO:0000313" key="6">
    <source>
        <dbReference type="EMBL" id="NFA43467.1"/>
    </source>
</evidence>
<accession>A0A6M0SRC7</accession>
<keyword evidence="3" id="KW-0012">Acyltransferase</keyword>
<evidence type="ECO:0000259" key="5">
    <source>
        <dbReference type="PROSITE" id="PS52004"/>
    </source>
</evidence>
<dbReference type="InterPro" id="IPR000794">
    <property type="entry name" value="Beta-ketoacyl_synthase"/>
</dbReference>
<dbReference type="PANTHER" id="PTHR11712:SF322">
    <property type="entry name" value="POLYKETIDE BETA-KETOACYL SYNTHASE 2-RELATED"/>
    <property type="match status" value="1"/>
</dbReference>
<comment type="caution">
    <text evidence="6">The sequence shown here is derived from an EMBL/GenBank/DDBJ whole genome shotgun (WGS) entry which is preliminary data.</text>
</comment>
<dbReference type="Proteomes" id="UP000472355">
    <property type="component" value="Unassembled WGS sequence"/>
</dbReference>
<dbReference type="GO" id="GO:0004315">
    <property type="term" value="F:3-oxoacyl-[acyl-carrier-protein] synthase activity"/>
    <property type="evidence" value="ECO:0007669"/>
    <property type="project" value="TreeGrafter"/>
</dbReference>
<dbReference type="SMART" id="SM00825">
    <property type="entry name" value="PKS_KS"/>
    <property type="match status" value="1"/>
</dbReference>
<evidence type="ECO:0000256" key="1">
    <source>
        <dbReference type="ARBA" id="ARBA00008467"/>
    </source>
</evidence>
<dbReference type="Pfam" id="PF00109">
    <property type="entry name" value="ketoacyl-synt"/>
    <property type="match status" value="1"/>
</dbReference>